<feature type="domain" description="C2H2-type" evidence="23">
    <location>
        <begin position="826"/>
        <end position="853"/>
    </location>
</feature>
<keyword evidence="8" id="KW-0677">Repeat</keyword>
<dbReference type="Gene3D" id="6.10.140.140">
    <property type="match status" value="1"/>
</dbReference>
<feature type="domain" description="KRAB" evidence="24">
    <location>
        <begin position="440"/>
        <end position="511"/>
    </location>
</feature>
<dbReference type="SUPFAM" id="SSF109640">
    <property type="entry name" value="KRAB domain (Kruppel-associated box)"/>
    <property type="match status" value="1"/>
</dbReference>
<dbReference type="GO" id="GO:0005634">
    <property type="term" value="C:nucleus"/>
    <property type="evidence" value="ECO:0007669"/>
    <property type="project" value="UniProtKB-SubCell"/>
</dbReference>
<dbReference type="GO" id="GO:0008270">
    <property type="term" value="F:zinc ion binding"/>
    <property type="evidence" value="ECO:0007669"/>
    <property type="project" value="UniProtKB-KW"/>
</dbReference>
<keyword evidence="26" id="KW-1185">Reference proteome</keyword>
<evidence type="ECO:0000256" key="16">
    <source>
        <dbReference type="ARBA" id="ARBA00023163"/>
    </source>
</evidence>
<dbReference type="InterPro" id="IPR000337">
    <property type="entry name" value="GPCR_3"/>
</dbReference>
<keyword evidence="18" id="KW-0325">Glycoprotein</keyword>
<dbReference type="GO" id="GO:0005886">
    <property type="term" value="C:plasma membrane"/>
    <property type="evidence" value="ECO:0007669"/>
    <property type="project" value="UniProtKB-SubCell"/>
</dbReference>
<keyword evidence="6" id="KW-0479">Metal-binding</keyword>
<dbReference type="InterPro" id="IPR001909">
    <property type="entry name" value="KRAB"/>
</dbReference>
<dbReference type="AlphaFoldDB" id="A0A8C4MW43"/>
<accession>A0A8C4MW43</accession>
<evidence type="ECO:0000256" key="4">
    <source>
        <dbReference type="ARBA" id="ARBA00022475"/>
    </source>
</evidence>
<keyword evidence="11" id="KW-1133">Transmembrane helix</keyword>
<evidence type="ECO:0000256" key="22">
    <source>
        <dbReference type="SAM" id="MobiDB-lite"/>
    </source>
</evidence>
<dbReference type="PROSITE" id="PS00028">
    <property type="entry name" value="ZINC_FINGER_C2H2_1"/>
    <property type="match status" value="8"/>
</dbReference>
<evidence type="ECO:0000256" key="10">
    <source>
        <dbReference type="ARBA" id="ARBA00022833"/>
    </source>
</evidence>
<reference evidence="25 26" key="1">
    <citation type="journal article" date="2020" name="Nat. Commun.">
        <title>Donkey genomes provide new insights into domestication and selection for coat color.</title>
        <authorList>
            <person name="Wang"/>
            <person name="C."/>
            <person name="Li"/>
            <person name="H."/>
            <person name="Guo"/>
            <person name="Y."/>
            <person name="Huang"/>
            <person name="J."/>
            <person name="Sun"/>
            <person name="Y."/>
            <person name="Min"/>
            <person name="J."/>
            <person name="Wang"/>
            <person name="J."/>
            <person name="Fang"/>
            <person name="X."/>
            <person name="Zhao"/>
            <person name="Z."/>
            <person name="Wang"/>
            <person name="S."/>
            <person name="Zhang"/>
            <person name="Y."/>
            <person name="Liu"/>
            <person name="Q."/>
            <person name="Jiang"/>
            <person name="Q."/>
            <person name="Wang"/>
            <person name="X."/>
            <person name="Guo"/>
            <person name="Y."/>
            <person name="Yang"/>
            <person name="C."/>
            <person name="Wang"/>
            <person name="Y."/>
            <person name="Tian"/>
            <person name="F."/>
            <person name="Zhuang"/>
            <person name="G."/>
            <person name="Fan"/>
            <person name="Y."/>
            <person name="Gao"/>
            <person name="Q."/>
            <person name="Li"/>
            <person name="Y."/>
            <person name="Ju"/>
            <person name="Z."/>
            <person name="Li"/>
            <person name="J."/>
            <person name="Li"/>
            <person name="R."/>
            <person name="Hou"/>
            <person name="M."/>
            <person name="Yang"/>
            <person name="G."/>
            <person name="Liu"/>
            <person name="G."/>
            <person name="Liu"/>
            <person name="W."/>
            <person name="Guo"/>
            <person name="J."/>
            <person name="Pan"/>
            <person name="S."/>
            <person name="Fan"/>
            <person name="G."/>
            <person name="Zhang"/>
            <person name="W."/>
            <person name="Zhang"/>
            <person name="R."/>
            <person name="Yu"/>
            <person name="J."/>
            <person name="Zhang"/>
            <person name="X."/>
            <person name="Yin"/>
            <person name="Q."/>
            <person name="Ji"/>
            <person name="C."/>
            <person name="Jin"/>
            <person name="Y."/>
            <person name="Yue"/>
            <person name="G."/>
            <person name="Liu"/>
            <person name="M."/>
            <person name="Xu"/>
            <person name="J."/>
            <person name="Liu"/>
            <person name="S."/>
            <person name="Jordana"/>
            <person name="J."/>
            <person name="Noce"/>
            <person name="A."/>
            <person name="Amills"/>
            <person name="M."/>
            <person name="Wu"/>
            <person name="D.D."/>
            <person name="Li"/>
            <person name="S."/>
            <person name="Zhou"/>
            <person name="X. and Zhong"/>
            <person name="J."/>
        </authorList>
    </citation>
    <scope>NUCLEOTIDE SEQUENCE [LARGE SCALE GENOMIC DNA]</scope>
</reference>
<keyword evidence="14" id="KW-0238">DNA-binding</keyword>
<evidence type="ECO:0000256" key="8">
    <source>
        <dbReference type="ARBA" id="ARBA00022737"/>
    </source>
</evidence>
<dbReference type="CDD" id="cd07765">
    <property type="entry name" value="KRAB_A-box"/>
    <property type="match status" value="1"/>
</dbReference>
<keyword evidence="16" id="KW-0804">Transcription</keyword>
<feature type="domain" description="C2H2-type" evidence="23">
    <location>
        <begin position="686"/>
        <end position="713"/>
    </location>
</feature>
<gene>
    <name evidence="25" type="primary">LOC106846672</name>
</gene>
<comment type="subcellular location">
    <subcellularLocation>
        <location evidence="2">Cell membrane</location>
        <topology evidence="2">Multi-pass membrane protein</topology>
    </subcellularLocation>
    <subcellularLocation>
        <location evidence="1">Nucleus</location>
    </subcellularLocation>
</comment>
<evidence type="ECO:0000313" key="25">
    <source>
        <dbReference type="Ensembl" id="ENSEASP00005029801.2"/>
    </source>
</evidence>
<evidence type="ECO:0000256" key="2">
    <source>
        <dbReference type="ARBA" id="ARBA00004651"/>
    </source>
</evidence>
<dbReference type="FunFam" id="3.30.160.60:FF:000016">
    <property type="entry name" value="zinc finger protein 37 homolog"/>
    <property type="match status" value="2"/>
</dbReference>
<dbReference type="SUPFAM" id="SSF57667">
    <property type="entry name" value="beta-beta-alpha zinc fingers"/>
    <property type="match status" value="5"/>
</dbReference>
<dbReference type="InterPro" id="IPR001828">
    <property type="entry name" value="ANF_lig-bd_rcpt"/>
</dbReference>
<keyword evidence="13" id="KW-0297">G-protein coupled receptor</keyword>
<dbReference type="InterPro" id="IPR028082">
    <property type="entry name" value="Peripla_BP_I"/>
</dbReference>
<proteinExistence type="inferred from homology"/>
<dbReference type="InterPro" id="IPR013087">
    <property type="entry name" value="Znf_C2H2_type"/>
</dbReference>
<feature type="compositionally biased region" description="Basic and acidic residues" evidence="22">
    <location>
        <begin position="503"/>
        <end position="519"/>
    </location>
</feature>
<keyword evidence="19" id="KW-0807">Transducer</keyword>
<protein>
    <submittedName>
        <fullName evidence="25">Uncharacterized protein</fullName>
    </submittedName>
</protein>
<organism evidence="25 26">
    <name type="scientific">Equus asinus</name>
    <name type="common">Donkey</name>
    <name type="synonym">Equus africanus asinus</name>
    <dbReference type="NCBI Taxonomy" id="9793"/>
    <lineage>
        <taxon>Eukaryota</taxon>
        <taxon>Metazoa</taxon>
        <taxon>Chordata</taxon>
        <taxon>Craniata</taxon>
        <taxon>Vertebrata</taxon>
        <taxon>Euteleostomi</taxon>
        <taxon>Mammalia</taxon>
        <taxon>Eutheria</taxon>
        <taxon>Laurasiatheria</taxon>
        <taxon>Perissodactyla</taxon>
        <taxon>Equidae</taxon>
        <taxon>Equus</taxon>
    </lineage>
</organism>
<feature type="domain" description="C2H2-type" evidence="23">
    <location>
        <begin position="882"/>
        <end position="909"/>
    </location>
</feature>
<keyword evidence="7" id="KW-0732">Signal</keyword>
<evidence type="ECO:0000256" key="5">
    <source>
        <dbReference type="ARBA" id="ARBA00022692"/>
    </source>
</evidence>
<evidence type="ECO:0000256" key="1">
    <source>
        <dbReference type="ARBA" id="ARBA00004123"/>
    </source>
</evidence>
<reference evidence="25" key="3">
    <citation type="submission" date="2025-09" db="UniProtKB">
        <authorList>
            <consortium name="Ensembl"/>
        </authorList>
    </citation>
    <scope>IDENTIFICATION</scope>
</reference>
<evidence type="ECO:0000256" key="12">
    <source>
        <dbReference type="ARBA" id="ARBA00023015"/>
    </source>
</evidence>
<dbReference type="PROSITE" id="PS50805">
    <property type="entry name" value="KRAB"/>
    <property type="match status" value="1"/>
</dbReference>
<evidence type="ECO:0000256" key="14">
    <source>
        <dbReference type="ARBA" id="ARBA00023125"/>
    </source>
</evidence>
<dbReference type="Pfam" id="PF01352">
    <property type="entry name" value="KRAB"/>
    <property type="match status" value="1"/>
</dbReference>
<dbReference type="SMART" id="SM00349">
    <property type="entry name" value="KRAB"/>
    <property type="match status" value="1"/>
</dbReference>
<keyword evidence="17" id="KW-0675">Receptor</keyword>
<evidence type="ECO:0000256" key="9">
    <source>
        <dbReference type="ARBA" id="ARBA00022771"/>
    </source>
</evidence>
<dbReference type="PANTHER" id="PTHR24381:SF390">
    <property type="entry name" value="ZINC FINGER PROTEIN 37 HOMOLOG"/>
    <property type="match status" value="1"/>
</dbReference>
<keyword evidence="9 21" id="KW-0863">Zinc-finger</keyword>
<evidence type="ECO:0000256" key="13">
    <source>
        <dbReference type="ARBA" id="ARBA00023040"/>
    </source>
</evidence>
<dbReference type="GO" id="GO:0045892">
    <property type="term" value="P:negative regulation of DNA-templated transcription"/>
    <property type="evidence" value="ECO:0007669"/>
    <property type="project" value="UniProtKB-ARBA"/>
</dbReference>
<dbReference type="InterPro" id="IPR038550">
    <property type="entry name" value="GPCR_3_9-Cys_sf"/>
</dbReference>
<dbReference type="GO" id="GO:0004930">
    <property type="term" value="F:G protein-coupled receptor activity"/>
    <property type="evidence" value="ECO:0007669"/>
    <property type="project" value="UniProtKB-KW"/>
</dbReference>
<dbReference type="PRINTS" id="PR00248">
    <property type="entry name" value="GPCRMGR"/>
</dbReference>
<feature type="domain" description="C2H2-type" evidence="23">
    <location>
        <begin position="714"/>
        <end position="741"/>
    </location>
</feature>
<dbReference type="Pfam" id="PF07562">
    <property type="entry name" value="NCD3G"/>
    <property type="match status" value="1"/>
</dbReference>
<dbReference type="Proteomes" id="UP000694387">
    <property type="component" value="Chromosome 26"/>
</dbReference>
<dbReference type="GO" id="GO:0000981">
    <property type="term" value="F:DNA-binding transcription factor activity, RNA polymerase II-specific"/>
    <property type="evidence" value="ECO:0007669"/>
    <property type="project" value="TreeGrafter"/>
</dbReference>
<dbReference type="Gene3D" id="2.10.50.30">
    <property type="entry name" value="GPCR, family 3, nine cysteines domain"/>
    <property type="match status" value="1"/>
</dbReference>
<reference evidence="25" key="2">
    <citation type="submission" date="2025-08" db="UniProtKB">
        <authorList>
            <consortium name="Ensembl"/>
        </authorList>
    </citation>
    <scope>IDENTIFICATION</scope>
</reference>
<feature type="domain" description="C2H2-type" evidence="23">
    <location>
        <begin position="770"/>
        <end position="797"/>
    </location>
</feature>
<keyword evidence="20" id="KW-0539">Nucleus</keyword>
<dbReference type="PANTHER" id="PTHR24381">
    <property type="entry name" value="ZINC FINGER PROTEIN"/>
    <property type="match status" value="1"/>
</dbReference>
<evidence type="ECO:0000256" key="15">
    <source>
        <dbReference type="ARBA" id="ARBA00023136"/>
    </source>
</evidence>
<feature type="domain" description="C2H2-type" evidence="23">
    <location>
        <begin position="854"/>
        <end position="881"/>
    </location>
</feature>
<keyword evidence="15" id="KW-0472">Membrane</keyword>
<dbReference type="GeneTree" id="ENSGT00940000153104"/>
<keyword evidence="12" id="KW-0805">Transcription regulation</keyword>
<dbReference type="FunFam" id="3.30.160.60:FF:001498">
    <property type="entry name" value="Zinc finger protein 404"/>
    <property type="match status" value="1"/>
</dbReference>
<dbReference type="SUPFAM" id="SSF53822">
    <property type="entry name" value="Periplasmic binding protein-like I"/>
    <property type="match status" value="1"/>
</dbReference>
<keyword evidence="10" id="KW-0862">Zinc</keyword>
<dbReference type="PROSITE" id="PS50157">
    <property type="entry name" value="ZINC_FINGER_C2H2_2"/>
    <property type="match status" value="9"/>
</dbReference>
<dbReference type="Gene3D" id="3.40.50.2300">
    <property type="match status" value="2"/>
</dbReference>
<evidence type="ECO:0000313" key="26">
    <source>
        <dbReference type="Proteomes" id="UP000694387"/>
    </source>
</evidence>
<dbReference type="FunFam" id="3.30.160.60:FF:002343">
    <property type="entry name" value="Zinc finger protein 33A"/>
    <property type="match status" value="2"/>
</dbReference>
<comment type="similarity">
    <text evidence="3">Belongs to the krueppel C2H2-type zinc-finger protein family.</text>
</comment>
<feature type="region of interest" description="Disordered" evidence="22">
    <location>
        <begin position="503"/>
        <end position="534"/>
    </location>
</feature>
<dbReference type="Pfam" id="PF00096">
    <property type="entry name" value="zf-C2H2"/>
    <property type="match status" value="7"/>
</dbReference>
<dbReference type="Ensembl" id="ENSEAST00005032390.2">
    <property type="protein sequence ID" value="ENSEASP00005029801.2"/>
    <property type="gene ID" value="ENSEASG00005020258.2"/>
</dbReference>
<dbReference type="SMART" id="SM00355">
    <property type="entry name" value="ZnF_C2H2"/>
    <property type="match status" value="8"/>
</dbReference>
<dbReference type="Gene3D" id="3.30.160.60">
    <property type="entry name" value="Classic Zinc Finger"/>
    <property type="match status" value="9"/>
</dbReference>
<dbReference type="InterPro" id="IPR011500">
    <property type="entry name" value="GPCR_3_9-Cys_dom"/>
</dbReference>
<dbReference type="InterPro" id="IPR036236">
    <property type="entry name" value="Znf_C2H2_sf"/>
</dbReference>
<evidence type="ECO:0000256" key="3">
    <source>
        <dbReference type="ARBA" id="ARBA00006991"/>
    </source>
</evidence>
<evidence type="ECO:0000259" key="23">
    <source>
        <dbReference type="PROSITE" id="PS50157"/>
    </source>
</evidence>
<dbReference type="FunFam" id="3.40.50.2300:FF:000016">
    <property type="entry name" value="Taste 1 receptor member 2"/>
    <property type="match status" value="1"/>
</dbReference>
<dbReference type="FunFam" id="3.30.160.60:FF:000012">
    <property type="entry name" value="RB-associated KRAB zinc finger protein-like"/>
    <property type="match status" value="1"/>
</dbReference>
<dbReference type="FunFam" id="3.30.160.60:FF:000912">
    <property type="entry name" value="Zinc finger protein 660"/>
    <property type="match status" value="1"/>
</dbReference>
<evidence type="ECO:0000256" key="11">
    <source>
        <dbReference type="ARBA" id="ARBA00022989"/>
    </source>
</evidence>
<feature type="domain" description="C2H2-type" evidence="23">
    <location>
        <begin position="798"/>
        <end position="825"/>
    </location>
</feature>
<sequence>MWSMAVGRSWGEPPRQRTAQLVRGARDLGLWEHGSAGEEDAVSVQVSHSSSLASLSDKTQFPSFLRTLASDLTSSRLVAQLVVHFGWSWVGILAQDDDYGQQSSSLVIQELGQAGICIEFHLHVPSQPSLEKTEAIIREMGRCTATGIIVFVSNLSFQIILQGLLGQGISGRVWVSRETLHAALALSIPGVSQVLQGSFSLLQRTSQVLGFPEFFARLHPARTPEDMFIERFWEVTFRCTWPRGSRGPVRNSSGAGGIRFCSGNESLTGWEYPFQDVVKVDVGYPAVYSIAHALQDLGTCEQGDGTCADPWHFQPWQLLHPLRKVHFKTVDGTEIVFDANGDMVTTFDLLQGQKTPEGLFRFVRIGILNPQASSGESMMVQMMKEDFQVPSSACSKSCAPGSSQIMRQGAPHCCFDCSPCPEGHFADQRAGRGLTFQEQVTFHDVAVDFTQEEWRLLGPAQRTLYHEVMLETFRHLVAVGPGIPKPHIVAQLELGVEPWRMDRGLSQDPCPESKNRLKSQESPSTEAISGEDLPCSMNLPTSTMGDSWHSTVDGDWESQNEAEKQKTHNGIVGPMECKQEQVVTWDEDWENAKVVGKCSLSSNLVSSQRFLIKEHFCQIDLGVQSLQHNFVLKDHQEVLVGKKPCKGNPCGKALEKLYKLNEHGKYTNQNIYLSTHEIISTGEKFYGCKESGDFFTQSSHLSQVMRTHSGEKAYECDECGKAFKKLSSLTHHLRNHSREKAYECNECGKSFWQSLHLILHQRIHTGEKPYECNKCGKSFSQNSHLNVHQRTHTGEKPYNCDECGKSFSGRSNLNVHKRTHTGEKPYKCEECGKAFSDRSSYTQHERTHTGEKPYKCNECGKAFSHSSHLTVHKRIHTGEKPYKCNECGKTFSFHLSFTQHKRTHTGEKPYKCHQCGKAFSQGSNFIGHQRTHTRGKKLHISF</sequence>
<evidence type="ECO:0000259" key="24">
    <source>
        <dbReference type="PROSITE" id="PS50805"/>
    </source>
</evidence>
<dbReference type="FunFam" id="3.30.160.60:FF:004137">
    <property type="match status" value="1"/>
</dbReference>
<evidence type="ECO:0000256" key="18">
    <source>
        <dbReference type="ARBA" id="ARBA00023180"/>
    </source>
</evidence>
<evidence type="ECO:0000256" key="6">
    <source>
        <dbReference type="ARBA" id="ARBA00022723"/>
    </source>
</evidence>
<dbReference type="GO" id="GO:0045596">
    <property type="term" value="P:negative regulation of cell differentiation"/>
    <property type="evidence" value="ECO:0007669"/>
    <property type="project" value="UniProtKB-ARBA"/>
</dbReference>
<dbReference type="InterPro" id="IPR036051">
    <property type="entry name" value="KRAB_dom_sf"/>
</dbReference>
<feature type="domain" description="C2H2-type" evidence="23">
    <location>
        <begin position="910"/>
        <end position="937"/>
    </location>
</feature>
<dbReference type="Pfam" id="PF01094">
    <property type="entry name" value="ANF_receptor"/>
    <property type="match status" value="1"/>
</dbReference>
<evidence type="ECO:0000256" key="20">
    <source>
        <dbReference type="ARBA" id="ARBA00023242"/>
    </source>
</evidence>
<feature type="domain" description="C2H2-type" evidence="23">
    <location>
        <begin position="742"/>
        <end position="769"/>
    </location>
</feature>
<name>A0A8C4MW43_EQUAS</name>
<dbReference type="Pfam" id="PF13912">
    <property type="entry name" value="zf-C2H2_6"/>
    <property type="match status" value="1"/>
</dbReference>
<evidence type="ECO:0000256" key="19">
    <source>
        <dbReference type="ARBA" id="ARBA00023224"/>
    </source>
</evidence>
<evidence type="ECO:0000256" key="17">
    <source>
        <dbReference type="ARBA" id="ARBA00023170"/>
    </source>
</evidence>
<keyword evidence="5" id="KW-0812">Transmembrane</keyword>
<dbReference type="GO" id="GO:0000977">
    <property type="term" value="F:RNA polymerase II transcription regulatory region sequence-specific DNA binding"/>
    <property type="evidence" value="ECO:0007669"/>
    <property type="project" value="TreeGrafter"/>
</dbReference>
<evidence type="ECO:0000256" key="21">
    <source>
        <dbReference type="PROSITE-ProRule" id="PRU00042"/>
    </source>
</evidence>
<keyword evidence="4" id="KW-1003">Cell membrane</keyword>
<dbReference type="FunFam" id="3.30.160.60:FF:002402">
    <property type="entry name" value="Zinc finger protein 347"/>
    <property type="match status" value="1"/>
</dbReference>
<evidence type="ECO:0000256" key="7">
    <source>
        <dbReference type="ARBA" id="ARBA00022729"/>
    </source>
</evidence>